<dbReference type="EMBL" id="HBNR01065370">
    <property type="protein sequence ID" value="CAE4636972.1"/>
    <property type="molecule type" value="Transcribed_RNA"/>
</dbReference>
<dbReference type="PANTHER" id="PTHR45589:SF1">
    <property type="entry name" value="WD REPEAT DOMAIN 62, ISOFORM G"/>
    <property type="match status" value="1"/>
</dbReference>
<feature type="compositionally biased region" description="Low complexity" evidence="1">
    <location>
        <begin position="826"/>
        <end position="845"/>
    </location>
</feature>
<feature type="region of interest" description="Disordered" evidence="1">
    <location>
        <begin position="979"/>
        <end position="1037"/>
    </location>
</feature>
<dbReference type="AlphaFoldDB" id="A0A7S4VX74"/>
<feature type="compositionally biased region" description="Low complexity" evidence="1">
    <location>
        <begin position="30"/>
        <end position="41"/>
    </location>
</feature>
<dbReference type="InterPro" id="IPR015943">
    <property type="entry name" value="WD40/YVTN_repeat-like_dom_sf"/>
</dbReference>
<protein>
    <recommendedName>
        <fullName evidence="3">Cilia- and flagella-associated protein 43</fullName>
    </recommendedName>
</protein>
<dbReference type="PANTHER" id="PTHR45589">
    <property type="entry name" value="WD REPEAT DOMAIN 62, ISOFORM G"/>
    <property type="match status" value="1"/>
</dbReference>
<dbReference type="InterPro" id="IPR001680">
    <property type="entry name" value="WD40_rpt"/>
</dbReference>
<dbReference type="InterPro" id="IPR052779">
    <property type="entry name" value="WDR62"/>
</dbReference>
<gene>
    <name evidence="2" type="ORF">AMON00008_LOCUS46165</name>
</gene>
<dbReference type="Gene3D" id="2.130.10.10">
    <property type="entry name" value="YVTN repeat-like/Quinoprotein amine dehydrogenase"/>
    <property type="match status" value="2"/>
</dbReference>
<evidence type="ECO:0008006" key="3">
    <source>
        <dbReference type="Google" id="ProtNLM"/>
    </source>
</evidence>
<proteinExistence type="predicted"/>
<feature type="compositionally biased region" description="Basic and acidic residues" evidence="1">
    <location>
        <begin position="48"/>
        <end position="60"/>
    </location>
</feature>
<reference evidence="2" key="1">
    <citation type="submission" date="2021-01" db="EMBL/GenBank/DDBJ databases">
        <authorList>
            <person name="Corre E."/>
            <person name="Pelletier E."/>
            <person name="Niang G."/>
            <person name="Scheremetjew M."/>
            <person name="Finn R."/>
            <person name="Kale V."/>
            <person name="Holt S."/>
            <person name="Cochrane G."/>
            <person name="Meng A."/>
            <person name="Brown T."/>
            <person name="Cohen L."/>
        </authorList>
    </citation>
    <scope>NUCLEOTIDE SEQUENCE</scope>
    <source>
        <strain evidence="2">CCMP3105</strain>
    </source>
</reference>
<dbReference type="SMART" id="SM00320">
    <property type="entry name" value="WD40"/>
    <property type="match status" value="5"/>
</dbReference>
<organism evidence="2">
    <name type="scientific">Alexandrium monilatum</name>
    <dbReference type="NCBI Taxonomy" id="311494"/>
    <lineage>
        <taxon>Eukaryota</taxon>
        <taxon>Sar</taxon>
        <taxon>Alveolata</taxon>
        <taxon>Dinophyceae</taxon>
        <taxon>Gonyaulacales</taxon>
        <taxon>Pyrocystaceae</taxon>
        <taxon>Alexandrium</taxon>
    </lineage>
</organism>
<feature type="compositionally biased region" description="Pro residues" evidence="1">
    <location>
        <begin position="1017"/>
        <end position="1030"/>
    </location>
</feature>
<dbReference type="InterPro" id="IPR036322">
    <property type="entry name" value="WD40_repeat_dom_sf"/>
</dbReference>
<name>A0A7S4VX74_9DINO</name>
<feature type="region of interest" description="Disordered" evidence="1">
    <location>
        <begin position="774"/>
        <end position="914"/>
    </location>
</feature>
<dbReference type="SUPFAM" id="SSF50978">
    <property type="entry name" value="WD40 repeat-like"/>
    <property type="match status" value="2"/>
</dbReference>
<evidence type="ECO:0000313" key="2">
    <source>
        <dbReference type="EMBL" id="CAE4636972.1"/>
    </source>
</evidence>
<feature type="compositionally biased region" description="Low complexity" evidence="1">
    <location>
        <begin position="995"/>
        <end position="1006"/>
    </location>
</feature>
<sequence length="1153" mass="119854">MMRATSRPLLAGRTKQAGQDRQDCRGNPTPLRQSPSRARLSPPRRHSNRPDPKGRPDPLRECPLPGAVVPAYADRPQALASQHAFAATAGGSVACLCGGCAVECHSDLSQALRSGPRARPLACCALSPCGRYLAAGEAATCSAGGAGPSPQVLVFDRAKGGSPTVLRGHMHGVMLVGWFKKGSLLLSVSDGDRSTCDHQLLLWSWPQAERLCAATCPGGVLDIALAPDSLCFVTMGAAAVKRWCIQEDSGATRSRSAAMVSGRALPADLPVTPGRIASGVSAVIREEEEDAFVSVAWGMSAALYLLTRHGLLCSVDVEDRADDLSTDLGRRAFAVIWAERLCGERPGQGGLLACAMEHGLVQILDAEHLRSIAMLRSNFIPGSLEAVGVSYSIGGEAVWVLYSDRSLARWRRLEGEPDRMLPAPMEGLQDAACVPGGCLPQLVTSSEAGLQLWAAVPGEELRLDAQELSKLEVGPGDSAEAKGAATGVTALACSPWLVACGHKTGELRLAGLPRFEPAEMLPFRHSSDVLALSFSSWRPASGAPLLFASASMDRSIAVFRVDLETVGASLMLHLQGHSAPVQSVALLGSPGLSGAHAAEGTLHLAACLGDRSLCVRELELGNGGASVRRVARQPSRGGEWVGLCAHPVKAAIYAACTERRVIQLDAGGRASQQLRVGGAESELRAPLRLSSDGRLLAVGLTAVPRANSTGPTAGHSPLSQGVLLLEADPSLRPLSCLVGHSGPARSLAFLQGDRVAGWWKDGVMMLWDAGPPQSTALGAAEPRRGEDCAARGASPPNVRRGRPCNGLTSPVRNDRPGRTGCGGSSQRGRGAASSSSPRRARMGGAPASAQTARLRTQRSSRNELPTHPECPGRGPRASRAEPQRSPDGILKKLLANSPRPPKWAGSSMDSSLGSGVLSASLTAECSSLAGRRHGTLLLGKWARGSRVGEQVLSASDLHAALASEEMPIGGLAWAEASHAPAPHVPSTSSSVPGEASRGPRAASRSLSRSRDGTLVQPLPPKPCFPPPLPLEPGVQHSASSILQSEAPLSTRILELPPGSSVLGVATPCRALATLGGSPDDAGGLSVTQHAAALAAELRTRAAGPVLEELALALLAESRRELLQAKEAGKVLHVPEVAKSDPSLVSTCELPCPG</sequence>
<accession>A0A7S4VX74</accession>
<feature type="compositionally biased region" description="Polar residues" evidence="1">
    <location>
        <begin position="848"/>
        <end position="859"/>
    </location>
</feature>
<evidence type="ECO:0000256" key="1">
    <source>
        <dbReference type="SAM" id="MobiDB-lite"/>
    </source>
</evidence>
<feature type="region of interest" description="Disordered" evidence="1">
    <location>
        <begin position="1"/>
        <end position="63"/>
    </location>
</feature>